<dbReference type="AlphaFoldDB" id="A0AAE6UIQ0"/>
<proteinExistence type="predicted"/>
<evidence type="ECO:0000259" key="2">
    <source>
        <dbReference type="Pfam" id="PF01617"/>
    </source>
</evidence>
<keyword evidence="1" id="KW-0732">Signal</keyword>
<accession>A0AAE6UIQ0</accession>
<dbReference type="SUPFAM" id="SSF56925">
    <property type="entry name" value="OMPA-like"/>
    <property type="match status" value="1"/>
</dbReference>
<dbReference type="Gene3D" id="2.40.160.20">
    <property type="match status" value="1"/>
</dbReference>
<dbReference type="InterPro" id="IPR002566">
    <property type="entry name" value="Msp4_OMP-like"/>
</dbReference>
<keyword evidence="4" id="KW-1185">Reference proteome</keyword>
<feature type="signal peptide" evidence="1">
    <location>
        <begin position="1"/>
        <end position="23"/>
    </location>
</feature>
<dbReference type="InterPro" id="IPR011250">
    <property type="entry name" value="OMP/PagP_B-barrel"/>
</dbReference>
<dbReference type="RefSeq" id="WP_158407048.1">
    <property type="nucleotide sequence ID" value="NZ_CP033454.1"/>
</dbReference>
<evidence type="ECO:0000313" key="4">
    <source>
        <dbReference type="Proteomes" id="UP000422822"/>
    </source>
</evidence>
<sequence length="274" mass="30578">MNYKNALLGVALVLSLLPIQSFSGPISNNDDNQKTGLYISGQYKPGVQNFNILSATETNINSEKLLWLKSSFTADIKKFSNFSDTSGPNFQDSSTGFGAAVGYLFHKGIRLEIEASYEKFDINIYDQCEGALEPCRHFALVRPMNIHRYGQFTVLKNTGLSVTSIMFNGCYNILSNKLEVSPYVCVGIGQDLIDFFEATHVKLAYQGKIGISYSLLPDVTLFVDGYYHRVINNQFKNLKVLDPVELKYSPKITTAIVTMNVIYFGGEAGIRFTF</sequence>
<feature type="domain" description="Msp4/OMP-like" evidence="2">
    <location>
        <begin position="33"/>
        <end position="274"/>
    </location>
</feature>
<dbReference type="EMBL" id="CP033455">
    <property type="protein sequence ID" value="QGR03854.1"/>
    <property type="molecule type" value="Genomic_DNA"/>
</dbReference>
<name>A0AAE6UIQ0_EHRRU</name>
<evidence type="ECO:0000313" key="3">
    <source>
        <dbReference type="EMBL" id="QGR03854.1"/>
    </source>
</evidence>
<gene>
    <name evidence="3" type="ORF">EDL80_04855</name>
</gene>
<dbReference type="Pfam" id="PF01617">
    <property type="entry name" value="Surface_Ag_2"/>
    <property type="match status" value="1"/>
</dbReference>
<dbReference type="Proteomes" id="UP000422822">
    <property type="component" value="Chromosome"/>
</dbReference>
<organism evidence="3 4">
    <name type="scientific">Ehrlichia ruminantium</name>
    <name type="common">heartwater rickettsia</name>
    <name type="synonym">Cowdria ruminantium</name>
    <dbReference type="NCBI Taxonomy" id="779"/>
    <lineage>
        <taxon>Bacteria</taxon>
        <taxon>Pseudomonadati</taxon>
        <taxon>Pseudomonadota</taxon>
        <taxon>Alphaproteobacteria</taxon>
        <taxon>Rickettsiales</taxon>
        <taxon>Anaplasmataceae</taxon>
        <taxon>Ehrlichia</taxon>
    </lineage>
</organism>
<reference evidence="3 4" key="1">
    <citation type="submission" date="2018-10" db="EMBL/GenBank/DDBJ databases">
        <title>Propagation and draft genome sequences of three atypical Erhlichia ruminantium isolates.</title>
        <authorList>
            <person name="Liebenberg J."/>
            <person name="Steyn H."/>
            <person name="Josemans A."/>
            <person name="Zweygarth E."/>
        </authorList>
    </citation>
    <scope>NUCLEOTIDE SEQUENCE [LARGE SCALE GENOMIC DNA]</scope>
    <source>
        <strain evidence="3 4">Omatjenne</strain>
    </source>
</reference>
<protein>
    <submittedName>
        <fullName evidence="3">P44/Msp2 family outer membrane protein</fullName>
    </submittedName>
</protein>
<evidence type="ECO:0000256" key="1">
    <source>
        <dbReference type="SAM" id="SignalP"/>
    </source>
</evidence>
<feature type="chain" id="PRO_5042062096" evidence="1">
    <location>
        <begin position="24"/>
        <end position="274"/>
    </location>
</feature>